<proteinExistence type="predicted"/>
<dbReference type="PROSITE" id="PS51257">
    <property type="entry name" value="PROKAR_LIPOPROTEIN"/>
    <property type="match status" value="1"/>
</dbReference>
<evidence type="ECO:0000313" key="1">
    <source>
        <dbReference type="EMBL" id="DAE33111.1"/>
    </source>
</evidence>
<accession>A0A8S5RP54</accession>
<name>A0A8S5RP54_9VIRU</name>
<sequence length="46" mass="5176">MVFKVVYVELELSTSPPFIYFPFPTLSLSGVTSCNKATPKLFIFSE</sequence>
<protein>
    <submittedName>
        <fullName evidence="1">Uncharacterized protein</fullName>
    </submittedName>
</protein>
<organism evidence="1">
    <name type="scientific">virus sp. ctrcb4</name>
    <dbReference type="NCBI Taxonomy" id="2825824"/>
    <lineage>
        <taxon>Viruses</taxon>
    </lineage>
</organism>
<dbReference type="EMBL" id="BK059132">
    <property type="protein sequence ID" value="DAE33111.1"/>
    <property type="molecule type" value="Genomic_DNA"/>
</dbReference>
<reference evidence="1" key="1">
    <citation type="journal article" date="2021" name="Proc. Natl. Acad. Sci. U.S.A.">
        <title>A Catalog of Tens of Thousands of Viruses from Human Metagenomes Reveals Hidden Associations with Chronic Diseases.</title>
        <authorList>
            <person name="Tisza M.J."/>
            <person name="Buck C.B."/>
        </authorList>
    </citation>
    <scope>NUCLEOTIDE SEQUENCE</scope>
    <source>
        <strain evidence="1">Ctrcb4</strain>
    </source>
</reference>